<keyword evidence="1" id="KW-0040">ANK repeat</keyword>
<evidence type="ECO:0000313" key="4">
    <source>
        <dbReference type="Proteomes" id="UP001174909"/>
    </source>
</evidence>
<dbReference type="SUPFAM" id="SSF47473">
    <property type="entry name" value="EF-hand"/>
    <property type="match status" value="1"/>
</dbReference>
<organism evidence="3 4">
    <name type="scientific">Geodia barretti</name>
    <name type="common">Barrett's horny sponge</name>
    <dbReference type="NCBI Taxonomy" id="519541"/>
    <lineage>
        <taxon>Eukaryota</taxon>
        <taxon>Metazoa</taxon>
        <taxon>Porifera</taxon>
        <taxon>Demospongiae</taxon>
        <taxon>Heteroscleromorpha</taxon>
        <taxon>Tetractinellida</taxon>
        <taxon>Astrophorina</taxon>
        <taxon>Geodiidae</taxon>
        <taxon>Geodia</taxon>
    </lineage>
</organism>
<protein>
    <submittedName>
        <fullName evidence="3">Ankyrin repeat and EF-hand domain-containing protein 1</fullName>
    </submittedName>
</protein>
<proteinExistence type="predicted"/>
<feature type="repeat" description="ANK" evidence="1">
    <location>
        <begin position="573"/>
        <end position="605"/>
    </location>
</feature>
<evidence type="ECO:0000256" key="1">
    <source>
        <dbReference type="PROSITE-ProRule" id="PRU00023"/>
    </source>
</evidence>
<feature type="repeat" description="ANK" evidence="1">
    <location>
        <begin position="540"/>
        <end position="572"/>
    </location>
</feature>
<dbReference type="InterPro" id="IPR011992">
    <property type="entry name" value="EF-hand-dom_pair"/>
</dbReference>
<feature type="repeat" description="ANK" evidence="1">
    <location>
        <begin position="56"/>
        <end position="88"/>
    </location>
</feature>
<dbReference type="PROSITE" id="PS50297">
    <property type="entry name" value="ANK_REP_REGION"/>
    <property type="match status" value="5"/>
</dbReference>
<dbReference type="Pfam" id="PF12796">
    <property type="entry name" value="Ank_2"/>
    <property type="match status" value="3"/>
</dbReference>
<reference evidence="3" key="1">
    <citation type="submission" date="2023-03" db="EMBL/GenBank/DDBJ databases">
        <authorList>
            <person name="Steffen K."/>
            <person name="Cardenas P."/>
        </authorList>
    </citation>
    <scope>NUCLEOTIDE SEQUENCE</scope>
</reference>
<feature type="repeat" description="ANK" evidence="1">
    <location>
        <begin position="226"/>
        <end position="258"/>
    </location>
</feature>
<dbReference type="EMBL" id="CASHTH010002221">
    <property type="protein sequence ID" value="CAI8026566.1"/>
    <property type="molecule type" value="Genomic_DNA"/>
</dbReference>
<dbReference type="InterPro" id="IPR002110">
    <property type="entry name" value="Ankyrin_rpt"/>
</dbReference>
<feature type="repeat" description="ANK" evidence="1">
    <location>
        <begin position="606"/>
        <end position="638"/>
    </location>
</feature>
<dbReference type="AlphaFoldDB" id="A0AA35SDD1"/>
<dbReference type="Gene3D" id="1.10.238.10">
    <property type="entry name" value="EF-hand"/>
    <property type="match status" value="1"/>
</dbReference>
<dbReference type="SMART" id="SM00248">
    <property type="entry name" value="ANK"/>
    <property type="match status" value="10"/>
</dbReference>
<comment type="caution">
    <text evidence="3">The sequence shown here is derived from an EMBL/GenBank/DDBJ whole genome shotgun (WGS) entry which is preliminary data.</text>
</comment>
<feature type="region of interest" description="Disordered" evidence="2">
    <location>
        <begin position="424"/>
        <end position="446"/>
    </location>
</feature>
<feature type="compositionally biased region" description="Polar residues" evidence="2">
    <location>
        <begin position="284"/>
        <end position="295"/>
    </location>
</feature>
<sequence length="811" mass="88656">MLGNPTAAAMPLAHDRLEVLQVRKLVQCVRTGDKAQITKLVQHGISGLINYQDPATGEGALHVAVTRNDEAVVTQLLDLGASLGTQDLEGKTPLMTACQYGHLQALETLATRGVNMAVTDNSGKPALFHCFHPTNRHAKCLGFLLECGADPNTRDEHGFPVVCGASSEGLERHLERLLEKGADPNAREPREGKPALVLASEGGHVECVRLLMSHPSIDKNGTYGEEGLCALHRAASLGQFLVIQVLSAYGADFTVSTTHHENAVFFATRSNHLIVLRLLGQRGSPTNDENEQGVTPQKLAKQEGMKDAMKELKKLTSFQDKIARGAKPKGAAEPWAIQLYDWTQVNKPRLLELCREQQSGEGGVITTEAFTSVLHTMGAPLESEGLTSLLAIYDKKGEGVMNYDDFISEQKFIHAQYKIGPGDDIKAKKGKKGKKGGKKGKGKKGGKTKIVCPIYYEEARPPTAGIPDSVIEKEMYVTDMQRFSGLPTQPQHRYVDDSAWYLIHPERQYMQLYEAIRHSDLSSLQTALNAGMSVDTRDKYNKTPLMIACAHGRPDVAKFFLDRGADVNAIDNFSWTALHHCAHSGQEGLVRLLLDAGANIDAQSCNGGTPLMRAIETSQKNIVKLLLERGANVQKENKNGHSALDVARNWGDDFIYAVVYAKAQTLPPVVKKDDKNKGGKGGKGGTKGDKGGKGKKKKGDKEDSLPKILPGPPLLPLPPPPRLPTPAEYLQEVRRTTTLGSMHASTHVKPSPAYRPRPAWVSRPPTSEDYLESLEKMRKDTGNKDFDLDETRTPFQLQIEARVQAMDIADV</sequence>
<feature type="compositionally biased region" description="Basic residues" evidence="2">
    <location>
        <begin position="428"/>
        <end position="446"/>
    </location>
</feature>
<dbReference type="Gene3D" id="1.25.40.20">
    <property type="entry name" value="Ankyrin repeat-containing domain"/>
    <property type="match status" value="3"/>
</dbReference>
<feature type="region of interest" description="Disordered" evidence="2">
    <location>
        <begin position="284"/>
        <end position="303"/>
    </location>
</feature>
<dbReference type="PANTHER" id="PTHR24127">
    <property type="entry name" value="ANKYRIN REPEAT AND EF-HAND DOMAIN-CONTAINING PROTEIN 1"/>
    <property type="match status" value="1"/>
</dbReference>
<feature type="repeat" description="ANK" evidence="1">
    <location>
        <begin position="89"/>
        <end position="121"/>
    </location>
</feature>
<feature type="region of interest" description="Disordered" evidence="2">
    <location>
        <begin position="742"/>
        <end position="766"/>
    </location>
</feature>
<keyword evidence="4" id="KW-1185">Reference proteome</keyword>
<dbReference type="Pfam" id="PF00023">
    <property type="entry name" value="Ank"/>
    <property type="match status" value="1"/>
</dbReference>
<dbReference type="PROSITE" id="PS50088">
    <property type="entry name" value="ANK_REPEAT"/>
    <property type="match status" value="6"/>
</dbReference>
<dbReference type="SUPFAM" id="SSF48403">
    <property type="entry name" value="Ankyrin repeat"/>
    <property type="match status" value="2"/>
</dbReference>
<accession>A0AA35SDD1</accession>
<feature type="region of interest" description="Disordered" evidence="2">
    <location>
        <begin position="670"/>
        <end position="724"/>
    </location>
</feature>
<dbReference type="InterPro" id="IPR052801">
    <property type="entry name" value="Ankyrin-EF-hand"/>
</dbReference>
<dbReference type="PANTHER" id="PTHR24127:SF1">
    <property type="entry name" value="ANKYRIN REPEAT AND EF-HAND DOMAIN-CONTAINING PROTEIN 1"/>
    <property type="match status" value="1"/>
</dbReference>
<evidence type="ECO:0000313" key="3">
    <source>
        <dbReference type="EMBL" id="CAI8026566.1"/>
    </source>
</evidence>
<name>A0AA35SDD1_GEOBA</name>
<dbReference type="Proteomes" id="UP001174909">
    <property type="component" value="Unassembled WGS sequence"/>
</dbReference>
<feature type="compositionally biased region" description="Pro residues" evidence="2">
    <location>
        <begin position="709"/>
        <end position="724"/>
    </location>
</feature>
<evidence type="ECO:0000256" key="2">
    <source>
        <dbReference type="SAM" id="MobiDB-lite"/>
    </source>
</evidence>
<dbReference type="InterPro" id="IPR036770">
    <property type="entry name" value="Ankyrin_rpt-contain_sf"/>
</dbReference>
<gene>
    <name evidence="3" type="ORF">GBAR_LOCUS15256</name>
</gene>
<dbReference type="PRINTS" id="PR01415">
    <property type="entry name" value="ANKYRIN"/>
</dbReference>